<dbReference type="AlphaFoldDB" id="A0A5J4ZL99"/>
<keyword evidence="2" id="KW-1185">Reference proteome</keyword>
<reference evidence="1 2" key="1">
    <citation type="submission" date="2019-09" db="EMBL/GenBank/DDBJ databases">
        <title>A chromosome-level genome assembly of the Chinese tupelo Nyssa sinensis.</title>
        <authorList>
            <person name="Yang X."/>
            <person name="Kang M."/>
            <person name="Yang Y."/>
            <person name="Xiong H."/>
            <person name="Wang M."/>
            <person name="Zhang Z."/>
            <person name="Wang Z."/>
            <person name="Wu H."/>
            <person name="Ma T."/>
            <person name="Liu J."/>
            <person name="Xi Z."/>
        </authorList>
    </citation>
    <scope>NUCLEOTIDE SEQUENCE [LARGE SCALE GENOMIC DNA]</scope>
    <source>
        <strain evidence="1">J267</strain>
        <tissue evidence="1">Leaf</tissue>
    </source>
</reference>
<evidence type="ECO:0008006" key="3">
    <source>
        <dbReference type="Google" id="ProtNLM"/>
    </source>
</evidence>
<dbReference type="Proteomes" id="UP000325577">
    <property type="component" value="Linkage Group LG7"/>
</dbReference>
<name>A0A5J4ZL99_9ASTE</name>
<sequence length="198" mass="22922">MRQKSKLDDWVLCRVRQKSSIPQSLWEDRYGSSSEAASYFPKADKPCSMNTDPNLEMIREYLYKECPMLPYIFDSRDLPCMDTDSSISFEGGKTSPSVCEDNSDSKHLQHSVLQFDSLYNSRKRKSIEGDQYDSFIQPKKQLSNRDDQNQEAILAENNHNSTTGMNFHSTDQFEGNNFNVDQWNFLIQCQDQGHLAFT</sequence>
<accession>A0A5J4ZL99</accession>
<evidence type="ECO:0000313" key="2">
    <source>
        <dbReference type="Proteomes" id="UP000325577"/>
    </source>
</evidence>
<protein>
    <recommendedName>
        <fullName evidence="3">NAC domain-containing protein</fullName>
    </recommendedName>
</protein>
<dbReference type="EMBL" id="CM018050">
    <property type="protein sequence ID" value="KAA8518769.1"/>
    <property type="molecule type" value="Genomic_DNA"/>
</dbReference>
<gene>
    <name evidence="1" type="ORF">F0562_016457</name>
</gene>
<dbReference type="OrthoDB" id="1921961at2759"/>
<organism evidence="1 2">
    <name type="scientific">Nyssa sinensis</name>
    <dbReference type="NCBI Taxonomy" id="561372"/>
    <lineage>
        <taxon>Eukaryota</taxon>
        <taxon>Viridiplantae</taxon>
        <taxon>Streptophyta</taxon>
        <taxon>Embryophyta</taxon>
        <taxon>Tracheophyta</taxon>
        <taxon>Spermatophyta</taxon>
        <taxon>Magnoliopsida</taxon>
        <taxon>eudicotyledons</taxon>
        <taxon>Gunneridae</taxon>
        <taxon>Pentapetalae</taxon>
        <taxon>asterids</taxon>
        <taxon>Cornales</taxon>
        <taxon>Nyssaceae</taxon>
        <taxon>Nyssa</taxon>
    </lineage>
</organism>
<evidence type="ECO:0000313" key="1">
    <source>
        <dbReference type="EMBL" id="KAA8518769.1"/>
    </source>
</evidence>
<proteinExistence type="predicted"/>